<reference evidence="3" key="2">
    <citation type="submission" date="2020-12" db="EMBL/GenBank/DDBJ databases">
        <title>New Spironucleus salmonicida genome in near-complete chromosomes.</title>
        <authorList>
            <person name="Xu F."/>
            <person name="Kurt Z."/>
            <person name="Jimenez-Gonzalez A."/>
            <person name="Astvaldsson A."/>
            <person name="Andersson J.O."/>
            <person name="Svard S.G."/>
        </authorList>
    </citation>
    <scope>NUCLEOTIDE SEQUENCE</scope>
    <source>
        <strain evidence="3">ATCC 50377</strain>
    </source>
</reference>
<dbReference type="EMBL" id="KI546047">
    <property type="protein sequence ID" value="EST47115.1"/>
    <property type="molecule type" value="Genomic_DNA"/>
</dbReference>
<sequence length="182" mass="20900">MSFYETHFGNSAILHPNTRGAQTPMGAFQSSLLSDRSSSIFVPNTHKAPFYASFIQHSDFKFPVRNQVFEAQSEDLHSQILCLSKKLYTNQERLHTAEAEIDALKREIGTKNDVIEELRITINEIEHIFILMNSEKTDKICQTRSMPQKEQELDRIQSKVSFEIPLDASDSDNQDYLKNSVM</sequence>
<evidence type="ECO:0000256" key="1">
    <source>
        <dbReference type="SAM" id="Coils"/>
    </source>
</evidence>
<reference evidence="2 3" key="1">
    <citation type="journal article" date="2014" name="PLoS Genet.">
        <title>The Genome of Spironucleus salmonicida Highlights a Fish Pathogen Adapted to Fluctuating Environments.</title>
        <authorList>
            <person name="Xu F."/>
            <person name="Jerlstrom-Hultqvist J."/>
            <person name="Einarsson E."/>
            <person name="Astvaldsson A."/>
            <person name="Svard S.G."/>
            <person name="Andersson J.O."/>
        </authorList>
    </citation>
    <scope>NUCLEOTIDE SEQUENCE</scope>
    <source>
        <strain evidence="3">ATCC 50377</strain>
    </source>
</reference>
<dbReference type="EMBL" id="AUWU02000001">
    <property type="protein sequence ID" value="KAH0577423.1"/>
    <property type="molecule type" value="Genomic_DNA"/>
</dbReference>
<organism evidence="2">
    <name type="scientific">Spironucleus salmonicida</name>
    <dbReference type="NCBI Taxonomy" id="348837"/>
    <lineage>
        <taxon>Eukaryota</taxon>
        <taxon>Metamonada</taxon>
        <taxon>Diplomonadida</taxon>
        <taxon>Hexamitidae</taxon>
        <taxon>Hexamitinae</taxon>
        <taxon>Spironucleus</taxon>
    </lineage>
</organism>
<keyword evidence="4" id="KW-1185">Reference proteome</keyword>
<dbReference type="AlphaFoldDB" id="V6LR78"/>
<name>V6LR78_9EUKA</name>
<gene>
    <name evidence="2" type="ORF">SS50377_12823</name>
    <name evidence="3" type="ORF">SS50377_20776</name>
</gene>
<evidence type="ECO:0000313" key="4">
    <source>
        <dbReference type="Proteomes" id="UP000018208"/>
    </source>
</evidence>
<feature type="coiled-coil region" evidence="1">
    <location>
        <begin position="87"/>
        <end position="121"/>
    </location>
</feature>
<dbReference type="Proteomes" id="UP000018208">
    <property type="component" value="Unassembled WGS sequence"/>
</dbReference>
<protein>
    <submittedName>
        <fullName evidence="2">Uncharacterized protein</fullName>
    </submittedName>
</protein>
<dbReference type="VEuPathDB" id="GiardiaDB:SS50377_20776"/>
<proteinExistence type="predicted"/>
<keyword evidence="1" id="KW-0175">Coiled coil</keyword>
<accession>V6LR78</accession>
<evidence type="ECO:0000313" key="2">
    <source>
        <dbReference type="EMBL" id="EST47115.1"/>
    </source>
</evidence>
<evidence type="ECO:0000313" key="3">
    <source>
        <dbReference type="EMBL" id="KAH0577423.1"/>
    </source>
</evidence>